<dbReference type="InterPro" id="IPR011234">
    <property type="entry name" value="Fumarylacetoacetase-like_C"/>
</dbReference>
<dbReference type="InterPro" id="IPR018833">
    <property type="entry name" value="Rv2993c-like_N"/>
</dbReference>
<dbReference type="GO" id="GO:0046872">
    <property type="term" value="F:metal ion binding"/>
    <property type="evidence" value="ECO:0007669"/>
    <property type="project" value="UniProtKB-KW"/>
</dbReference>
<comment type="similarity">
    <text evidence="1">Belongs to the FAH family.</text>
</comment>
<evidence type="ECO:0000256" key="2">
    <source>
        <dbReference type="ARBA" id="ARBA00022723"/>
    </source>
</evidence>
<dbReference type="GO" id="GO:0019752">
    <property type="term" value="P:carboxylic acid metabolic process"/>
    <property type="evidence" value="ECO:0007669"/>
    <property type="project" value="UniProtKB-ARBA"/>
</dbReference>
<name>A0A6B0YUE7_9CHLR</name>
<dbReference type="Pfam" id="PF01557">
    <property type="entry name" value="FAA_hydrolase"/>
    <property type="match status" value="1"/>
</dbReference>
<evidence type="ECO:0000259" key="4">
    <source>
        <dbReference type="Pfam" id="PF10370"/>
    </source>
</evidence>
<comment type="caution">
    <text evidence="5">The sequence shown here is derived from an EMBL/GenBank/DDBJ whole genome shotgun (WGS) entry which is preliminary data.</text>
</comment>
<dbReference type="GO" id="GO:0016853">
    <property type="term" value="F:isomerase activity"/>
    <property type="evidence" value="ECO:0007669"/>
    <property type="project" value="UniProtKB-ARBA"/>
</dbReference>
<dbReference type="AlphaFoldDB" id="A0A6B0YUE7"/>
<dbReference type="Pfam" id="PF10370">
    <property type="entry name" value="Rv2993c-like_N"/>
    <property type="match status" value="1"/>
</dbReference>
<gene>
    <name evidence="5" type="ORF">F4Y42_11110</name>
</gene>
<accession>A0A6B0YUE7</accession>
<dbReference type="EMBL" id="VXRG01000092">
    <property type="protein sequence ID" value="MXY93981.1"/>
    <property type="molecule type" value="Genomic_DNA"/>
</dbReference>
<organism evidence="5">
    <name type="scientific">Caldilineaceae bacterium SB0664_bin_27</name>
    <dbReference type="NCBI Taxonomy" id="2605260"/>
    <lineage>
        <taxon>Bacteria</taxon>
        <taxon>Bacillati</taxon>
        <taxon>Chloroflexota</taxon>
        <taxon>Caldilineae</taxon>
        <taxon>Caldilineales</taxon>
        <taxon>Caldilineaceae</taxon>
    </lineage>
</organism>
<dbReference type="PANTHER" id="PTHR42796">
    <property type="entry name" value="FUMARYLACETOACETATE HYDROLASE DOMAIN-CONTAINING PROTEIN 2A-RELATED"/>
    <property type="match status" value="1"/>
</dbReference>
<dbReference type="FunFam" id="3.90.850.10:FF:000002">
    <property type="entry name" value="2-hydroxyhepta-2,4-diene-1,7-dioate isomerase"/>
    <property type="match status" value="1"/>
</dbReference>
<evidence type="ECO:0000256" key="1">
    <source>
        <dbReference type="ARBA" id="ARBA00010211"/>
    </source>
</evidence>
<dbReference type="SUPFAM" id="SSF56529">
    <property type="entry name" value="FAH"/>
    <property type="match status" value="1"/>
</dbReference>
<keyword evidence="2" id="KW-0479">Metal-binding</keyword>
<evidence type="ECO:0000259" key="3">
    <source>
        <dbReference type="Pfam" id="PF01557"/>
    </source>
</evidence>
<dbReference type="Gene3D" id="3.90.850.10">
    <property type="entry name" value="Fumarylacetoacetase-like, C-terminal domain"/>
    <property type="match status" value="1"/>
</dbReference>
<dbReference type="InterPro" id="IPR036663">
    <property type="entry name" value="Fumarylacetoacetase_C_sf"/>
</dbReference>
<evidence type="ECO:0000313" key="5">
    <source>
        <dbReference type="EMBL" id="MXY93981.1"/>
    </source>
</evidence>
<reference evidence="5" key="1">
    <citation type="submission" date="2019-09" db="EMBL/GenBank/DDBJ databases">
        <title>Characterisation of the sponge microbiome using genome-centric metagenomics.</title>
        <authorList>
            <person name="Engelberts J.P."/>
            <person name="Robbins S.J."/>
            <person name="De Goeij J.M."/>
            <person name="Aranda M."/>
            <person name="Bell S.C."/>
            <person name="Webster N.S."/>
        </authorList>
    </citation>
    <scope>NUCLEOTIDE SEQUENCE</scope>
    <source>
        <strain evidence="5">SB0664_bin_27</strain>
    </source>
</reference>
<dbReference type="InterPro" id="IPR051121">
    <property type="entry name" value="FAH"/>
</dbReference>
<feature type="domain" description="Rv2993c-like N-terminal" evidence="4">
    <location>
        <begin position="1"/>
        <end position="54"/>
    </location>
</feature>
<protein>
    <submittedName>
        <fullName evidence="5">DUF2437 domain-containing protein</fullName>
    </submittedName>
</protein>
<sequence length="268" mass="29321">MRWLRFEHNGKTVYGVASGDTIEVTDATWCDILAGKTGTVTDSVDRGSVDLLCPMDRPGKIVAIGLNYLDHCRETNTPPPDRPVIFTKFTTSIVGPGDEIVWSPQLTAEVDYEAELAAVIGKTARHVSRDDALDYVAGYTCSNDVSARDLQLGDPQWIRGKSLDTFCPIGPAFITADEVPDPQVLDIRCLLNGEVMQESNTREMIFGVAELIEFSSNAFTLEPGDVILTGTPHGVGMGRDPKVWMKDGDSVVIEIEKLGRLENSCRMV</sequence>
<proteinExistence type="inferred from homology"/>
<dbReference type="PANTHER" id="PTHR42796:SF4">
    <property type="entry name" value="FUMARYLACETOACETATE HYDROLASE DOMAIN-CONTAINING PROTEIN 2A"/>
    <property type="match status" value="1"/>
</dbReference>
<feature type="domain" description="Fumarylacetoacetase-like C-terminal" evidence="3">
    <location>
        <begin position="60"/>
        <end position="264"/>
    </location>
</feature>